<evidence type="ECO:0008006" key="3">
    <source>
        <dbReference type="Google" id="ProtNLM"/>
    </source>
</evidence>
<comment type="caution">
    <text evidence="1">The sequence shown here is derived from an EMBL/GenBank/DDBJ whole genome shotgun (WGS) entry which is preliminary data.</text>
</comment>
<reference evidence="1" key="2">
    <citation type="submission" date="2021-08" db="EMBL/GenBank/DDBJ databases">
        <authorList>
            <person name="Tani A."/>
            <person name="Ola A."/>
            <person name="Ogura Y."/>
            <person name="Katsura K."/>
            <person name="Hayashi T."/>
        </authorList>
    </citation>
    <scope>NUCLEOTIDE SEQUENCE</scope>
    <source>
        <strain evidence="1">KCTC 52305</strain>
    </source>
</reference>
<reference evidence="1" key="1">
    <citation type="journal article" date="2021" name="Front. Microbiol.">
        <title>Comprehensive Comparative Genomics and Phenotyping of Methylobacterium Species.</title>
        <authorList>
            <person name="Alessa O."/>
            <person name="Ogura Y."/>
            <person name="Fujitani Y."/>
            <person name="Takami H."/>
            <person name="Hayashi T."/>
            <person name="Sahin N."/>
            <person name="Tani A."/>
        </authorList>
    </citation>
    <scope>NUCLEOTIDE SEQUENCE</scope>
    <source>
        <strain evidence="1">KCTC 52305</strain>
    </source>
</reference>
<name>A0ABQ4QZV6_9HYPH</name>
<dbReference type="InterPro" id="IPR011330">
    <property type="entry name" value="Glyco_hydro/deAcase_b/a-brl"/>
</dbReference>
<keyword evidence="2" id="KW-1185">Reference proteome</keyword>
<accession>A0ABQ4QZV6</accession>
<gene>
    <name evidence="1" type="ORF">OPKNFCMD_3193</name>
</gene>
<evidence type="ECO:0000313" key="1">
    <source>
        <dbReference type="EMBL" id="GJD50454.1"/>
    </source>
</evidence>
<dbReference type="SUPFAM" id="SSF88713">
    <property type="entry name" value="Glycoside hydrolase/deacetylase"/>
    <property type="match status" value="1"/>
</dbReference>
<dbReference type="EMBL" id="BPQH01000009">
    <property type="protein sequence ID" value="GJD50454.1"/>
    <property type="molecule type" value="Genomic_DNA"/>
</dbReference>
<dbReference type="PANTHER" id="PTHR43123:SF4">
    <property type="entry name" value="POLYSACCHARIDE DEACETYLASE"/>
    <property type="match status" value="1"/>
</dbReference>
<dbReference type="CDD" id="cd10979">
    <property type="entry name" value="CE4_PuuE_like"/>
    <property type="match status" value="1"/>
</dbReference>
<proteinExistence type="predicted"/>
<dbReference type="Proteomes" id="UP001055167">
    <property type="component" value="Unassembled WGS sequence"/>
</dbReference>
<dbReference type="RefSeq" id="WP_128565928.1">
    <property type="nucleotide sequence ID" value="NZ_BPQH01000009.1"/>
</dbReference>
<dbReference type="Gene3D" id="3.20.20.370">
    <property type="entry name" value="Glycoside hydrolase/deacetylase"/>
    <property type="match status" value="1"/>
</dbReference>
<evidence type="ECO:0000313" key="2">
    <source>
        <dbReference type="Proteomes" id="UP001055167"/>
    </source>
</evidence>
<protein>
    <recommendedName>
        <fullName evidence="3">Chitooligosaccharide deacetylase</fullName>
    </recommendedName>
</protein>
<sequence>MTQGPASEDVRRPERRLAYRAAVDRPRLALPEGKHVAIWPVVNVEHWLIDNPMPRQVLVAPTAAALLPDLPNWAWHEYGMRVGFWRFLEAFARRGLRPTLSINGSVCEAYPRVAGAARDAGWEFMGHGFHQVPTHRVGDEPAMIARTIEAIARLTGAPPLGWLGPGLTETLDTPDHLAAAGIAYVGDWVMDDRPCRIATAHGPLVTLPYSVELNDIPLLAIQHHRADEFVERALAQVERLAAEAAGDGPLGGAKVMGFAIHPYITGVPHRIGAIERLLDALQARSDVLFWQGRDLLAWYRGTGDDA</sequence>
<dbReference type="PANTHER" id="PTHR43123">
    <property type="entry name" value="POLYSACCHARIDE DEACETYLASE-RELATED"/>
    <property type="match status" value="1"/>
</dbReference>
<organism evidence="1 2">
    <name type="scientific">Methylobacterium crusticola</name>
    <dbReference type="NCBI Taxonomy" id="1697972"/>
    <lineage>
        <taxon>Bacteria</taxon>
        <taxon>Pseudomonadati</taxon>
        <taxon>Pseudomonadota</taxon>
        <taxon>Alphaproteobacteria</taxon>
        <taxon>Hyphomicrobiales</taxon>
        <taxon>Methylobacteriaceae</taxon>
        <taxon>Methylobacterium</taxon>
    </lineage>
</organism>